<feature type="signal peptide" evidence="1">
    <location>
        <begin position="1"/>
        <end position="21"/>
    </location>
</feature>
<protein>
    <recommendedName>
        <fullName evidence="4">Secreted protein</fullName>
    </recommendedName>
</protein>
<comment type="caution">
    <text evidence="2">The sequence shown here is derived from an EMBL/GenBank/DDBJ whole genome shotgun (WGS) entry which is preliminary data.</text>
</comment>
<evidence type="ECO:0000313" key="3">
    <source>
        <dbReference type="Proteomes" id="UP000631694"/>
    </source>
</evidence>
<evidence type="ECO:0008006" key="4">
    <source>
        <dbReference type="Google" id="ProtNLM"/>
    </source>
</evidence>
<name>A0A931I1J2_9HYPH</name>
<keyword evidence="1" id="KW-0732">Signal</keyword>
<reference evidence="2" key="1">
    <citation type="submission" date="2020-12" db="EMBL/GenBank/DDBJ databases">
        <title>Methylobrevis albus sp. nov., isolated from fresh water lack sediment.</title>
        <authorList>
            <person name="Zou Q."/>
        </authorList>
    </citation>
    <scope>NUCLEOTIDE SEQUENCE</scope>
    <source>
        <strain evidence="2">L22</strain>
    </source>
</reference>
<dbReference type="AlphaFoldDB" id="A0A931I1J2"/>
<accession>A0A931I1J2</accession>
<dbReference type="EMBL" id="JADZLT010000048">
    <property type="protein sequence ID" value="MBH0237573.1"/>
    <property type="molecule type" value="Genomic_DNA"/>
</dbReference>
<keyword evidence="3" id="KW-1185">Reference proteome</keyword>
<organism evidence="2 3">
    <name type="scientific">Methylobrevis albus</name>
    <dbReference type="NCBI Taxonomy" id="2793297"/>
    <lineage>
        <taxon>Bacteria</taxon>
        <taxon>Pseudomonadati</taxon>
        <taxon>Pseudomonadota</taxon>
        <taxon>Alphaproteobacteria</taxon>
        <taxon>Hyphomicrobiales</taxon>
        <taxon>Pleomorphomonadaceae</taxon>
        <taxon>Methylobrevis</taxon>
    </lineage>
</organism>
<dbReference type="Proteomes" id="UP000631694">
    <property type="component" value="Unassembled WGS sequence"/>
</dbReference>
<evidence type="ECO:0000313" key="2">
    <source>
        <dbReference type="EMBL" id="MBH0237573.1"/>
    </source>
</evidence>
<evidence type="ECO:0000256" key="1">
    <source>
        <dbReference type="SAM" id="SignalP"/>
    </source>
</evidence>
<proteinExistence type="predicted"/>
<dbReference type="RefSeq" id="WP_197310669.1">
    <property type="nucleotide sequence ID" value="NZ_JADZLT010000048.1"/>
</dbReference>
<sequence length="157" mass="16694">MKTAAALSGLCLALAALPAQAASTDVVFKGGGTITRVSGCTGETPDKQFFVGTYLTPVAGSTNGDNTILTFHFDGHSSEGFQKNDGRIGSTFEKVWNVHISDRLDSFDPMMRITSQSPSTITATTQSVVVSGAVKGWNRGPNCIVFFTMRLTRDLLP</sequence>
<feature type="chain" id="PRO_5037817409" description="Secreted protein" evidence="1">
    <location>
        <begin position="22"/>
        <end position="157"/>
    </location>
</feature>
<gene>
    <name evidence="2" type="ORF">I5731_07070</name>
</gene>